<feature type="non-terminal residue" evidence="1">
    <location>
        <position position="1328"/>
    </location>
</feature>
<name>A0ACB8T9T2_9AGAM</name>
<protein>
    <submittedName>
        <fullName evidence="1">Uncharacterized protein</fullName>
    </submittedName>
</protein>
<dbReference type="Proteomes" id="UP000814140">
    <property type="component" value="Unassembled WGS sequence"/>
</dbReference>
<reference evidence="1" key="1">
    <citation type="submission" date="2021-03" db="EMBL/GenBank/DDBJ databases">
        <authorList>
            <consortium name="DOE Joint Genome Institute"/>
            <person name="Ahrendt S."/>
            <person name="Looney B.P."/>
            <person name="Miyauchi S."/>
            <person name="Morin E."/>
            <person name="Drula E."/>
            <person name="Courty P.E."/>
            <person name="Chicoki N."/>
            <person name="Fauchery L."/>
            <person name="Kohler A."/>
            <person name="Kuo A."/>
            <person name="Labutti K."/>
            <person name="Pangilinan J."/>
            <person name="Lipzen A."/>
            <person name="Riley R."/>
            <person name="Andreopoulos W."/>
            <person name="He G."/>
            <person name="Johnson J."/>
            <person name="Barry K.W."/>
            <person name="Grigoriev I.V."/>
            <person name="Nagy L."/>
            <person name="Hibbett D."/>
            <person name="Henrissat B."/>
            <person name="Matheny P.B."/>
            <person name="Labbe J."/>
            <person name="Martin F."/>
        </authorList>
    </citation>
    <scope>NUCLEOTIDE SEQUENCE</scope>
    <source>
        <strain evidence="1">HHB10654</strain>
    </source>
</reference>
<reference evidence="1" key="2">
    <citation type="journal article" date="2022" name="New Phytol.">
        <title>Evolutionary transition to the ectomycorrhizal habit in the genomes of a hyperdiverse lineage of mushroom-forming fungi.</title>
        <authorList>
            <person name="Looney B."/>
            <person name="Miyauchi S."/>
            <person name="Morin E."/>
            <person name="Drula E."/>
            <person name="Courty P.E."/>
            <person name="Kohler A."/>
            <person name="Kuo A."/>
            <person name="LaButti K."/>
            <person name="Pangilinan J."/>
            <person name="Lipzen A."/>
            <person name="Riley R."/>
            <person name="Andreopoulos W."/>
            <person name="He G."/>
            <person name="Johnson J."/>
            <person name="Nolan M."/>
            <person name="Tritt A."/>
            <person name="Barry K.W."/>
            <person name="Grigoriev I.V."/>
            <person name="Nagy L.G."/>
            <person name="Hibbett D."/>
            <person name="Henrissat B."/>
            <person name="Matheny P.B."/>
            <person name="Labbe J."/>
            <person name="Martin F.M."/>
        </authorList>
    </citation>
    <scope>NUCLEOTIDE SEQUENCE</scope>
    <source>
        <strain evidence="1">HHB10654</strain>
    </source>
</reference>
<evidence type="ECO:0000313" key="1">
    <source>
        <dbReference type="EMBL" id="KAI0065578.1"/>
    </source>
</evidence>
<evidence type="ECO:0000313" key="2">
    <source>
        <dbReference type="Proteomes" id="UP000814140"/>
    </source>
</evidence>
<sequence>MTFKRGVIVVAVVASLAAFPAACSLAASFVTFCEGFIDILRLIVERSFLPLVVAAIFLCFTVVVFYYRGLAKQLADAKRRNIVQTNELIRLRDTRTADSHLLSAANLSIKSLRQDLQSVRDESFRADKELSALVWEKQTLSHRSQEHANIIKKLTAKVEEAERVNASHSEVLQSAHAVSRLLEQEKFDQACEIDKLKDTVASLGSEFAATQSSLRKQLEESRDRERDARRAGDAREAQLVESRSTERAAQHEYTRLSALLADLRLSANVQAAASDALIADLRAKLAEKDDELKSMRSMTAAGEDRVAASDATLLQVRAELVAALRSARLSSEQQSTDAQLLQTKDRAISDLQAQLQDLSNKLVASEDEIVRLRSELRWEALRRTTEIQQLEVARMEAEKRAEEKVEEVEALLREEQEFYESAEWALDTIHTDAKAMVEELGVSPNFQVTPLRPRSPDMTLDEMGSVYYPEQHSPPPSDDILMIESHPAALSPLPPDTNIHPDIPRIRSPILSLVKVDSNKSLVKDVFSSSRDTSALQQGAYTISSPHIGQRVDTTSLALPPFSLGRSVFLDSLASSKTAIASPRLFSDVAPIFSTSTPFSGLPAFELGKSILLDGLRSSKTPLRRSESSSGSRMSAIQGSLTENLPEQPIDLESPGVSDQLIIEELGDFVLLAQTSLAITQTALVAVHRLQSPPAPKHAPELLAELASVQQELEESEKTVRSLRASAWEAARQAEAARLKQEHLETIAIRFSNRAKRLESAVTKLSGHLDDAMEARDAFREDFILAASYLQERNERIQALTEEIDALDIRCSQAHLRATSLEDYVQLLQSKFEDASKVEPMSETQTLTSPAQCAGDIRLSDHVTSHYAAPEDQSSVDLSFILFNNPMPCLIDVSLSSVMNISFPLSSSGDVPGRAVHDDDNALEEENEVMDIQCSHSSLLPAWLLHPHLQDRGEALEIQSLAAGIGVETSGASTASAIVADIRPIEESQQTTVSDTSTPLPDLRIDAFKAFSQMSQTTNHSSQSLLSEHSVIDNLSGLESSDFFNVSAFSGEELLPSLRTDMTDGSEDDVDASQSIQHSSEIFLFGINDLSGTGSSDSLVMFSQACPSERFLFDIALPSTSSLVSISCFDALTGTDADCARTSRSMHSTLDRRPCDDEVASSSKHLSLEQSGRLSSQFLPLVLVTEVNNSLLGDPEPEWADAVYRLLPPPSSTSVACLADTPFEPSDNSLNAELLSVPITPGCPQLPSPDVATTASLLSSPMAVRGFNINGMTTTESMLSSSFQEVRKLRWDGGPRLDRLRRGGLFDEQPSSCWSLCCAQPPRSYPTR</sequence>
<dbReference type="EMBL" id="MU277195">
    <property type="protein sequence ID" value="KAI0065578.1"/>
    <property type="molecule type" value="Genomic_DNA"/>
</dbReference>
<accession>A0ACB8T9T2</accession>
<keyword evidence="2" id="KW-1185">Reference proteome</keyword>
<proteinExistence type="predicted"/>
<comment type="caution">
    <text evidence="1">The sequence shown here is derived from an EMBL/GenBank/DDBJ whole genome shotgun (WGS) entry which is preliminary data.</text>
</comment>
<organism evidence="1 2">
    <name type="scientific">Artomyces pyxidatus</name>
    <dbReference type="NCBI Taxonomy" id="48021"/>
    <lineage>
        <taxon>Eukaryota</taxon>
        <taxon>Fungi</taxon>
        <taxon>Dikarya</taxon>
        <taxon>Basidiomycota</taxon>
        <taxon>Agaricomycotina</taxon>
        <taxon>Agaricomycetes</taxon>
        <taxon>Russulales</taxon>
        <taxon>Auriscalpiaceae</taxon>
        <taxon>Artomyces</taxon>
    </lineage>
</organism>
<gene>
    <name evidence="1" type="ORF">BV25DRAFT_1822040</name>
</gene>